<keyword evidence="5" id="KW-1185">Reference proteome</keyword>
<protein>
    <submittedName>
        <fullName evidence="4">DUF2807 domain-containing protein</fullName>
    </submittedName>
</protein>
<dbReference type="EMBL" id="AFXZ01000043">
    <property type="protein sequence ID" value="EGV42785.1"/>
    <property type="molecule type" value="Genomic_DNA"/>
</dbReference>
<dbReference type="OrthoDB" id="5585143at2"/>
<evidence type="ECO:0000259" key="3">
    <source>
        <dbReference type="Pfam" id="PF10988"/>
    </source>
</evidence>
<feature type="signal peptide" evidence="2">
    <location>
        <begin position="1"/>
        <end position="19"/>
    </location>
</feature>
<dbReference type="eggNOG" id="COG3595">
    <property type="taxonomic scope" value="Bacteria"/>
</dbReference>
<evidence type="ECO:0000256" key="2">
    <source>
        <dbReference type="SAM" id="SignalP"/>
    </source>
</evidence>
<gene>
    <name evidence="4" type="ORF">BZARG_3003</name>
</gene>
<reference evidence="4 5" key="1">
    <citation type="journal article" date="2008" name="Int. J. Syst. Evol. Microbiol.">
        <title>Bizionia argentinensis sp. nov., isolated from surface marine water in Antarctica.</title>
        <authorList>
            <person name="Bercovich A."/>
            <person name="Vazquez S.C."/>
            <person name="Yankilevich P."/>
            <person name="Coria S.H."/>
            <person name="Foti M."/>
            <person name="Hernandez E."/>
            <person name="Vidal A."/>
            <person name="Ruberto L."/>
            <person name="Melo C."/>
            <person name="Marenssi S."/>
            <person name="Criscuolo M."/>
            <person name="Memoli M."/>
            <person name="Arguelles M."/>
            <person name="Mac Cormack W.P."/>
        </authorList>
    </citation>
    <scope>NUCLEOTIDE SEQUENCE [LARGE SCALE GENOMIC DNA]</scope>
    <source>
        <strain evidence="4 5">JUB59</strain>
    </source>
</reference>
<dbReference type="STRING" id="1046627.BZARG_3003"/>
<organism evidence="4 5">
    <name type="scientific">Bizionia argentinensis JUB59</name>
    <dbReference type="NCBI Taxonomy" id="1046627"/>
    <lineage>
        <taxon>Bacteria</taxon>
        <taxon>Pseudomonadati</taxon>
        <taxon>Bacteroidota</taxon>
        <taxon>Flavobacteriia</taxon>
        <taxon>Flavobacteriales</taxon>
        <taxon>Flavobacteriaceae</taxon>
        <taxon>Bizionia</taxon>
    </lineage>
</organism>
<accession>G2EFL3</accession>
<feature type="domain" description="Putative auto-transporter adhesin head GIN" evidence="3">
    <location>
        <begin position="40"/>
        <end position="224"/>
    </location>
</feature>
<dbReference type="PANTHER" id="PTHR39200:SF1">
    <property type="entry name" value="AUTO-TRANSPORTER ADHESIN HEAD GIN DOMAIN-CONTAINING PROTEIN-RELATED"/>
    <property type="match status" value="1"/>
</dbReference>
<sequence>MKNQIVLLTILLCSAASCAQWGKRISGNGNIVTIERNTSDYEEIACYGSFDYILLAGTEGKLKIEGEENLLEYIITEVKDGKLIVKTEKGINLSTSRKKTIKIFIPFKDIEKVSLAGSGDIISKAPINTDEFDVNLTGSGDITLDIFANEIESNLTGSGDITLTGKTTDLKLTITGSGDYSCYGLSAENTEVSISGSGDMEVVSNSNLKIRVTGSGDVSYKGNPAKEDTKVTGSGSISKR</sequence>
<dbReference type="InterPro" id="IPR021255">
    <property type="entry name" value="DUF2807"/>
</dbReference>
<dbReference type="Gene3D" id="2.160.20.120">
    <property type="match status" value="1"/>
</dbReference>
<dbReference type="PROSITE" id="PS51257">
    <property type="entry name" value="PROKAR_LIPOPROTEIN"/>
    <property type="match status" value="1"/>
</dbReference>
<dbReference type="RefSeq" id="WP_008638510.1">
    <property type="nucleotide sequence ID" value="NZ_AFXZ01000043.1"/>
</dbReference>
<keyword evidence="2" id="KW-0732">Signal</keyword>
<proteinExistence type="predicted"/>
<dbReference type="PANTHER" id="PTHR39200">
    <property type="entry name" value="HYPOTHETICAL EXPORTED PROTEIN"/>
    <property type="match status" value="1"/>
</dbReference>
<evidence type="ECO:0000313" key="4">
    <source>
        <dbReference type="EMBL" id="EGV42785.1"/>
    </source>
</evidence>
<dbReference type="PATRIC" id="fig|1046627.3.peg.2298"/>
<name>G2EFL3_9FLAO</name>
<feature type="region of interest" description="Disordered" evidence="1">
    <location>
        <begin position="219"/>
        <end position="240"/>
    </location>
</feature>
<comment type="caution">
    <text evidence="4">The sequence shown here is derived from an EMBL/GenBank/DDBJ whole genome shotgun (WGS) entry which is preliminary data.</text>
</comment>
<dbReference type="Pfam" id="PF10988">
    <property type="entry name" value="DUF2807"/>
    <property type="match status" value="1"/>
</dbReference>
<feature type="chain" id="PRO_5003428695" evidence="2">
    <location>
        <begin position="20"/>
        <end position="240"/>
    </location>
</feature>
<dbReference type="AlphaFoldDB" id="G2EFL3"/>
<dbReference type="Proteomes" id="UP000003730">
    <property type="component" value="Unassembled WGS sequence"/>
</dbReference>
<evidence type="ECO:0000313" key="5">
    <source>
        <dbReference type="Proteomes" id="UP000003730"/>
    </source>
</evidence>
<evidence type="ECO:0000256" key="1">
    <source>
        <dbReference type="SAM" id="MobiDB-lite"/>
    </source>
</evidence>
<feature type="compositionally biased region" description="Polar residues" evidence="1">
    <location>
        <begin position="231"/>
        <end position="240"/>
    </location>
</feature>